<organism evidence="1 2">
    <name type="scientific">Taxus chinensis</name>
    <name type="common">Chinese yew</name>
    <name type="synonym">Taxus wallichiana var. chinensis</name>
    <dbReference type="NCBI Taxonomy" id="29808"/>
    <lineage>
        <taxon>Eukaryota</taxon>
        <taxon>Viridiplantae</taxon>
        <taxon>Streptophyta</taxon>
        <taxon>Embryophyta</taxon>
        <taxon>Tracheophyta</taxon>
        <taxon>Spermatophyta</taxon>
        <taxon>Pinopsida</taxon>
        <taxon>Pinidae</taxon>
        <taxon>Conifers II</taxon>
        <taxon>Cupressales</taxon>
        <taxon>Taxaceae</taxon>
        <taxon>Taxus</taxon>
    </lineage>
</organism>
<dbReference type="EMBL" id="JAHRHJ020000010">
    <property type="protein sequence ID" value="KAH9297496.1"/>
    <property type="molecule type" value="Genomic_DNA"/>
</dbReference>
<reference evidence="1 2" key="1">
    <citation type="journal article" date="2021" name="Nat. Plants">
        <title>The Taxus genome provides insights into paclitaxel biosynthesis.</title>
        <authorList>
            <person name="Xiong X."/>
            <person name="Gou J."/>
            <person name="Liao Q."/>
            <person name="Li Y."/>
            <person name="Zhou Q."/>
            <person name="Bi G."/>
            <person name="Li C."/>
            <person name="Du R."/>
            <person name="Wang X."/>
            <person name="Sun T."/>
            <person name="Guo L."/>
            <person name="Liang H."/>
            <person name="Lu P."/>
            <person name="Wu Y."/>
            <person name="Zhang Z."/>
            <person name="Ro D.K."/>
            <person name="Shang Y."/>
            <person name="Huang S."/>
            <person name="Yan J."/>
        </authorList>
    </citation>
    <scope>NUCLEOTIDE SEQUENCE [LARGE SCALE GENOMIC DNA]</scope>
    <source>
        <strain evidence="1">Ta-2019</strain>
    </source>
</reference>
<evidence type="ECO:0000313" key="2">
    <source>
        <dbReference type="Proteomes" id="UP000824469"/>
    </source>
</evidence>
<gene>
    <name evidence="1" type="ORF">KI387_029178</name>
</gene>
<feature type="non-terminal residue" evidence="1">
    <location>
        <position position="60"/>
    </location>
</feature>
<protein>
    <submittedName>
        <fullName evidence="1">Uncharacterized protein</fullName>
    </submittedName>
</protein>
<comment type="caution">
    <text evidence="1">The sequence shown here is derived from an EMBL/GenBank/DDBJ whole genome shotgun (WGS) entry which is preliminary data.</text>
</comment>
<feature type="non-terminal residue" evidence="1">
    <location>
        <position position="1"/>
    </location>
</feature>
<proteinExistence type="predicted"/>
<dbReference type="AlphaFoldDB" id="A0AA38CE25"/>
<sequence>RIGESCRLVGGCGVRNGDGVTIPRKLRASNSNQQEDVGKNDEDMRVEEMEIKEDGEVVSL</sequence>
<accession>A0AA38CE25</accession>
<name>A0AA38CE25_TAXCH</name>
<keyword evidence="2" id="KW-1185">Reference proteome</keyword>
<dbReference type="Proteomes" id="UP000824469">
    <property type="component" value="Unassembled WGS sequence"/>
</dbReference>
<evidence type="ECO:0000313" key="1">
    <source>
        <dbReference type="EMBL" id="KAH9297496.1"/>
    </source>
</evidence>